<sequence>MGERISRTPAPVIRDLARRMARGRTLVNVAYAAQRGERGEQAVFAAPTLAAFPGRIGSPGGGFAHGFGSMGDYGVGVAGPPLPTFPQGSNPVPDFIPCARISDLLLDPGATIPYDGGVVRFPDTRLVHWAGGNPFHHHQDLKRLLRAMSTVDTTVVDETHWTATARHADVVLPAASSLERDDLAAGAGDRRLRAVRRVLEPVGQAREEFWIHARLAERLGAGEAFTEGLDSRGWLERIHERWRAAPGPPPAPPFDRFWRDGGVDLRAEPYRDAVFTDFRADPERFPLDTPSGKLELVSAVIAGFGLPDVAGHAGARPIKRTNPLSSDGEPRCGGSWSRAAAQRGAGTGAAQPGRRPRARSARR</sequence>
<name>A0AA45R414_9PSEU</name>
<dbReference type="GO" id="GO:0009055">
    <property type="term" value="F:electron transfer activity"/>
    <property type="evidence" value="ECO:0007669"/>
    <property type="project" value="TreeGrafter"/>
</dbReference>
<dbReference type="EMBL" id="CP073249">
    <property type="protein sequence ID" value="QUF04309.1"/>
    <property type="molecule type" value="Genomic_DNA"/>
</dbReference>
<dbReference type="GO" id="GO:0030288">
    <property type="term" value="C:outer membrane-bounded periplasmic space"/>
    <property type="evidence" value="ECO:0007669"/>
    <property type="project" value="TreeGrafter"/>
</dbReference>
<dbReference type="PANTHER" id="PTHR43742">
    <property type="entry name" value="TRIMETHYLAMINE-N-OXIDE REDUCTASE"/>
    <property type="match status" value="1"/>
</dbReference>
<dbReference type="SUPFAM" id="SSF53706">
    <property type="entry name" value="Formate dehydrogenase/DMSO reductase, domains 1-3"/>
    <property type="match status" value="1"/>
</dbReference>
<dbReference type="Pfam" id="PF00384">
    <property type="entry name" value="Molybdopterin"/>
    <property type="match status" value="1"/>
</dbReference>
<evidence type="ECO:0000256" key="2">
    <source>
        <dbReference type="ARBA" id="ARBA00022505"/>
    </source>
</evidence>
<evidence type="ECO:0000256" key="4">
    <source>
        <dbReference type="ARBA" id="ARBA00023002"/>
    </source>
</evidence>
<evidence type="ECO:0000313" key="8">
    <source>
        <dbReference type="Proteomes" id="UP000677152"/>
    </source>
</evidence>
<dbReference type="GO" id="GO:0009061">
    <property type="term" value="P:anaerobic respiration"/>
    <property type="evidence" value="ECO:0007669"/>
    <property type="project" value="TreeGrafter"/>
</dbReference>
<accession>A0AA45R414</accession>
<dbReference type="GO" id="GO:0030151">
    <property type="term" value="F:molybdenum ion binding"/>
    <property type="evidence" value="ECO:0007669"/>
    <property type="project" value="TreeGrafter"/>
</dbReference>
<keyword evidence="2" id="KW-0500">Molybdenum</keyword>
<evidence type="ECO:0000313" key="7">
    <source>
        <dbReference type="EMBL" id="QUF04309.1"/>
    </source>
</evidence>
<feature type="compositionally biased region" description="Basic residues" evidence="5">
    <location>
        <begin position="354"/>
        <end position="363"/>
    </location>
</feature>
<dbReference type="AlphaFoldDB" id="A0AA45R414"/>
<keyword evidence="4" id="KW-0560">Oxidoreductase</keyword>
<feature type="compositionally biased region" description="Low complexity" evidence="5">
    <location>
        <begin position="337"/>
        <end position="353"/>
    </location>
</feature>
<dbReference type="InterPro" id="IPR050612">
    <property type="entry name" value="Prok_Mopterin_Oxidored"/>
</dbReference>
<dbReference type="Gene3D" id="3.90.55.10">
    <property type="entry name" value="Dimethylsulfoxide Reductase, domain 3"/>
    <property type="match status" value="1"/>
</dbReference>
<evidence type="ECO:0000259" key="6">
    <source>
        <dbReference type="Pfam" id="PF00384"/>
    </source>
</evidence>
<evidence type="ECO:0000256" key="1">
    <source>
        <dbReference type="ARBA" id="ARBA00001942"/>
    </source>
</evidence>
<dbReference type="PROSITE" id="PS00490">
    <property type="entry name" value="MOLYBDOPTERIN_PROK_2"/>
    <property type="match status" value="1"/>
</dbReference>
<evidence type="ECO:0000256" key="3">
    <source>
        <dbReference type="ARBA" id="ARBA00022723"/>
    </source>
</evidence>
<dbReference type="Gene3D" id="3.40.228.10">
    <property type="entry name" value="Dimethylsulfoxide Reductase, domain 2"/>
    <property type="match status" value="1"/>
</dbReference>
<dbReference type="GO" id="GO:0016491">
    <property type="term" value="F:oxidoreductase activity"/>
    <property type="evidence" value="ECO:0007669"/>
    <property type="project" value="UniProtKB-KW"/>
</dbReference>
<feature type="domain" description="Molybdopterin oxidoreductase" evidence="6">
    <location>
        <begin position="28"/>
        <end position="218"/>
    </location>
</feature>
<organism evidence="7 8">
    <name type="scientific">Actinosynnema pretiosum subsp. pretiosum</name>
    <dbReference type="NCBI Taxonomy" id="103721"/>
    <lineage>
        <taxon>Bacteria</taxon>
        <taxon>Bacillati</taxon>
        <taxon>Actinomycetota</taxon>
        <taxon>Actinomycetes</taxon>
        <taxon>Pseudonocardiales</taxon>
        <taxon>Pseudonocardiaceae</taxon>
        <taxon>Actinosynnema</taxon>
    </lineage>
</organism>
<comment type="cofactor">
    <cofactor evidence="1">
        <name>Mo-bis(molybdopterin guanine dinucleotide)</name>
        <dbReference type="ChEBI" id="CHEBI:60539"/>
    </cofactor>
</comment>
<protein>
    <submittedName>
        <fullName evidence="7">Molybdopterin-dependent oxidoreductase</fullName>
    </submittedName>
</protein>
<dbReference type="InterPro" id="IPR006655">
    <property type="entry name" value="Mopterin_OxRdtase_prok_CS"/>
</dbReference>
<dbReference type="InterPro" id="IPR006656">
    <property type="entry name" value="Mopterin_OxRdtase"/>
</dbReference>
<keyword evidence="3" id="KW-0479">Metal-binding</keyword>
<proteinExistence type="predicted"/>
<evidence type="ECO:0000256" key="5">
    <source>
        <dbReference type="SAM" id="MobiDB-lite"/>
    </source>
</evidence>
<reference evidence="7" key="1">
    <citation type="submission" date="2021-04" db="EMBL/GenBank/DDBJ databases">
        <title>Genomic sequence of Actinosynnema pretiosum subsp. pretiosum ATCC 31280 (C-14919).</title>
        <authorList>
            <person name="Bai L."/>
            <person name="Wang X."/>
            <person name="Xiao Y."/>
        </authorList>
    </citation>
    <scope>NUCLEOTIDE SEQUENCE</scope>
    <source>
        <strain evidence="7">ATCC 31280</strain>
    </source>
</reference>
<dbReference type="PANTHER" id="PTHR43742:SF10">
    <property type="entry name" value="TRIMETHYLAMINE-N-OXIDE REDUCTASE 2"/>
    <property type="match status" value="1"/>
</dbReference>
<dbReference type="Proteomes" id="UP000677152">
    <property type="component" value="Chromosome"/>
</dbReference>
<gene>
    <name evidence="7" type="ORF">KCV87_34195</name>
</gene>
<feature type="region of interest" description="Disordered" evidence="5">
    <location>
        <begin position="311"/>
        <end position="363"/>
    </location>
</feature>
<dbReference type="Gene3D" id="3.40.50.740">
    <property type="match status" value="1"/>
</dbReference>